<feature type="transmembrane region" description="Helical" evidence="6">
    <location>
        <begin position="669"/>
        <end position="691"/>
    </location>
</feature>
<evidence type="ECO:0000256" key="4">
    <source>
        <dbReference type="ARBA" id="ARBA00022989"/>
    </source>
</evidence>
<keyword evidence="9" id="KW-1185">Reference proteome</keyword>
<evidence type="ECO:0000256" key="1">
    <source>
        <dbReference type="ARBA" id="ARBA00004651"/>
    </source>
</evidence>
<dbReference type="STRING" id="1276246.SCULI_v1c02200"/>
<dbReference type="PATRIC" id="fig|1276246.3.peg.219"/>
<reference evidence="8 9" key="1">
    <citation type="journal article" date="2014" name="Genome Biol. Evol.">
        <title>Molecular evolution of the substrate utilization strategies and putative virulence factors in mosquito-associated Spiroplasma species.</title>
        <authorList>
            <person name="Chang T.H."/>
            <person name="Lo W.S."/>
            <person name="Ku C."/>
            <person name="Chen L.L."/>
            <person name="Kuo C.H."/>
        </authorList>
    </citation>
    <scope>NUCLEOTIDE SEQUENCE [LARGE SCALE GENOMIC DNA]</scope>
    <source>
        <strain evidence="8">AES-1</strain>
    </source>
</reference>
<dbReference type="RefSeq" id="WP_025362803.1">
    <property type="nucleotide sequence ID" value="NZ_CP006681.1"/>
</dbReference>
<feature type="transmembrane region" description="Helical" evidence="6">
    <location>
        <begin position="1369"/>
        <end position="1400"/>
    </location>
</feature>
<sequence length="1503" mass="174156">MLIFKNGFKHLIKDYLQFSMYILLILVSVLFTSTFGITASNLISSNNKINPNPYNYDYSYRYTSSGYSSNSTPTLSPFFAFNTKTIKPNNGEHAYSNLTFGQSDSILKAIEFNYDENIFYYADSSSIKYRRVTFNFGDTDSLCSSNQEANSYSYCNNEKYLFEYSPEEKYEVVKTKSFGTLFNFNEESIYFQNSLIGQLYHNFIDNDDINIEQKRLVATYIFDYMLQLNNSSIVAGLKEYILVKVNELEPNKTMEEDIKTELNKNINEYINFQYKDETLLEDDISTEGLNGQFGWIINNGTQEKFFAGKEDYFTITKNKYIFGNPENSVTNSFTYKMKNFESTGIFITKTNEENEYNINGNRFTNGTFVQTYYNLLSSLTNFNIKLRNQVVMWNDIGEKFRIISSYVEGPTGDPIWNDDNYYQFKVRDESTTGKNFTRNSFMISSGYAKNKNLTIGKEYEIIPNLKHKFRMDATGGDSLNIYPTIYDEDLLADSTNQALIYLNSRDYQDIFSSEDEPISGVGLSKISENKYQDVSRAYMEYKINPKDKKNYKIEDDLYLFKLFIADNLLNIDKIADILNTPSELNPDLILSATSFEKYDETTVLNLRTNLFSSAISMFLAISIIFSIIFISVILFIVYNIVKKFLNSQRGQIGNLKSLGYSTNRLTLQFTLYIVLPLLLLVPLGWIASVFLQESILGIFNQYFNIPGEKFLDWKFFLAEYFGYVTLIFIIVYITGWMTIRQSPLILLSPSKSEKPNLFLVNIFKKMKFHNFITKMRTVLISVSLRDMFIFFSTFFVASTILLVSILVPTTLQSMSQEYYKNIKYNNDYNYSYIYANVPFSRYSFYENDDKAQAILDNSPLSGLIEYEGQYKSFFEFDLSDQNQYEFLKNNLTRYFEKMLVANLFTFKGNLVSVGLMDQLVELSRQGLDENKIIENEFNLLSCNVLPNLFGQTSILDSDIPSTASSKYSYCVEQISSNIISSNIKQMWDDNEQFYKNFSFSFGTIPVNTNEDQLYTRLSIQDIKDSKNNDLEIYGIDLDSQVNNLDISQKNKLKSENENVINALSNEKLKLLGYNVGDQIEFEYKNNLLGVNNSNNLFTPVNNDWWFYDQNNNNQKDSNELSIYEMDNSKFTYYKKTEDDIVNMWKFNDHLGNGIESIHDYYNLNDVKLKIPKNLVNKELFEAVDKQYFDISRISEDMKYVKTYDEQGDYYIVRPYDIRTYELNNGSYEPVEISIESLLNSTTNNWYNIALENKLFEPMLEPITSKYKIKIVGIEKTYDKNRLIVDQVNANKILGYLNPDTRITFKNQNSVNIWSNAKMSSNQLISDQLERLIFQPKFGNTSATGFGKYMESAIGPTDYVDMQKNVINNLIFATLSLSIVFISISIFTGLMVIYLITDLFVGKYKKFMSYMIVQGYSMKEINSIILWIFLPLALFAMLFSSLIIFLLFKLAIPQVLLAVSISVPLILEWWVIPTILLIGIIIFTTAYSLVLGSIKKVNLARLLG</sequence>
<dbReference type="Pfam" id="PF02687">
    <property type="entry name" value="FtsX"/>
    <property type="match status" value="1"/>
</dbReference>
<evidence type="ECO:0000256" key="2">
    <source>
        <dbReference type="ARBA" id="ARBA00022475"/>
    </source>
</evidence>
<evidence type="ECO:0000256" key="6">
    <source>
        <dbReference type="SAM" id="Phobius"/>
    </source>
</evidence>
<feature type="transmembrane region" description="Helical" evidence="6">
    <location>
        <begin position="21"/>
        <end position="43"/>
    </location>
</feature>
<feature type="domain" description="ABC3 transporter permease C-terminal" evidence="7">
    <location>
        <begin position="623"/>
        <end position="743"/>
    </location>
</feature>
<feature type="transmembrane region" description="Helical" evidence="6">
    <location>
        <begin position="1469"/>
        <end position="1490"/>
    </location>
</feature>
<keyword evidence="4 6" id="KW-1133">Transmembrane helix</keyword>
<feature type="transmembrane region" description="Helical" evidence="6">
    <location>
        <begin position="617"/>
        <end position="641"/>
    </location>
</feature>
<dbReference type="EMBL" id="CP006681">
    <property type="protein sequence ID" value="AHI52561.1"/>
    <property type="molecule type" value="Genomic_DNA"/>
</dbReference>
<comment type="subcellular location">
    <subcellularLocation>
        <location evidence="1">Cell membrane</location>
        <topology evidence="1">Multi-pass membrane protein</topology>
    </subcellularLocation>
</comment>
<evidence type="ECO:0000256" key="5">
    <source>
        <dbReference type="ARBA" id="ARBA00023136"/>
    </source>
</evidence>
<evidence type="ECO:0000256" key="3">
    <source>
        <dbReference type="ARBA" id="ARBA00022692"/>
    </source>
</evidence>
<dbReference type="eggNOG" id="COG0577">
    <property type="taxonomic scope" value="Bacteria"/>
</dbReference>
<evidence type="ECO:0000313" key="8">
    <source>
        <dbReference type="EMBL" id="AHI52561.1"/>
    </source>
</evidence>
<gene>
    <name evidence="8" type="ORF">SCULI_v1c02200</name>
</gene>
<name>W6A6G9_9MOLU</name>
<dbReference type="Proteomes" id="UP000019267">
    <property type="component" value="Chromosome"/>
</dbReference>
<feature type="transmembrane region" description="Helical" evidence="6">
    <location>
        <begin position="720"/>
        <end position="739"/>
    </location>
</feature>
<dbReference type="OrthoDB" id="386933at2"/>
<keyword evidence="3 6" id="KW-0812">Transmembrane</keyword>
<feature type="transmembrane region" description="Helical" evidence="6">
    <location>
        <begin position="1423"/>
        <end position="1449"/>
    </location>
</feature>
<dbReference type="InterPro" id="IPR003838">
    <property type="entry name" value="ABC3_permease_C"/>
</dbReference>
<keyword evidence="2" id="KW-1003">Cell membrane</keyword>
<dbReference type="HOGENOM" id="CLU_249804_0_0_14"/>
<keyword evidence="5 6" id="KW-0472">Membrane</keyword>
<evidence type="ECO:0000313" key="9">
    <source>
        <dbReference type="Proteomes" id="UP000019267"/>
    </source>
</evidence>
<dbReference type="KEGG" id="scq:SCULI_v1c02200"/>
<proteinExistence type="predicted"/>
<protein>
    <recommendedName>
        <fullName evidence="7">ABC3 transporter permease C-terminal domain-containing protein</fullName>
    </recommendedName>
</protein>
<organism evidence="8 9">
    <name type="scientific">Spiroplasma culicicola AES-1</name>
    <dbReference type="NCBI Taxonomy" id="1276246"/>
    <lineage>
        <taxon>Bacteria</taxon>
        <taxon>Bacillati</taxon>
        <taxon>Mycoplasmatota</taxon>
        <taxon>Mollicutes</taxon>
        <taxon>Entomoplasmatales</taxon>
        <taxon>Spiroplasmataceae</taxon>
        <taxon>Spiroplasma</taxon>
    </lineage>
</organism>
<feature type="transmembrane region" description="Helical" evidence="6">
    <location>
        <begin position="788"/>
        <end position="807"/>
    </location>
</feature>
<evidence type="ECO:0000259" key="7">
    <source>
        <dbReference type="Pfam" id="PF02687"/>
    </source>
</evidence>
<accession>W6A6G9</accession>
<dbReference type="GO" id="GO:0005886">
    <property type="term" value="C:plasma membrane"/>
    <property type="evidence" value="ECO:0007669"/>
    <property type="project" value="UniProtKB-SubCell"/>
</dbReference>